<protein>
    <recommendedName>
        <fullName evidence="2">3-keto-alpha-glucoside-1,2-lyase/3-keto-2-hydroxy-glucal hydratase domain-containing protein</fullName>
    </recommendedName>
</protein>
<evidence type="ECO:0000259" key="2">
    <source>
        <dbReference type="Pfam" id="PF06439"/>
    </source>
</evidence>
<dbReference type="KEGG" id="sus:Acid_0701"/>
<sequence precursor="true">MYKIAIALLLTLPFGFAADEAGFTPLFDGKTLNGWKLVGGHGPGYVVQEGKIVCPADGGGNLFTEKEFGNFAFRFEFKLTPGANNGIGIRAPYEGDAAYQGMEIQILDDGDKVYQGKIRPEQYHGSVYDVIPARTGYRKPVGEWNEEEIVADGRRIKVTLNGVIILDADLSIVKEPQVLAHHPGLARTAGHIGFLGHGSLVEFRNIRVKPLP</sequence>
<dbReference type="Pfam" id="PF06439">
    <property type="entry name" value="3keto-disac_hyd"/>
    <property type="match status" value="1"/>
</dbReference>
<dbReference type="eggNOG" id="COG1413">
    <property type="taxonomic scope" value="Bacteria"/>
</dbReference>
<feature type="signal peptide" evidence="1">
    <location>
        <begin position="1"/>
        <end position="17"/>
    </location>
</feature>
<proteinExistence type="predicted"/>
<dbReference type="InterPro" id="IPR010496">
    <property type="entry name" value="AL/BT2_dom"/>
</dbReference>
<feature type="domain" description="3-keto-alpha-glucoside-1,2-lyase/3-keto-2-hydroxy-glucal hydratase" evidence="2">
    <location>
        <begin position="22"/>
        <end position="209"/>
    </location>
</feature>
<accession>Q02B64</accession>
<organism evidence="3">
    <name type="scientific">Solibacter usitatus (strain Ellin6076)</name>
    <dbReference type="NCBI Taxonomy" id="234267"/>
    <lineage>
        <taxon>Bacteria</taxon>
        <taxon>Pseudomonadati</taxon>
        <taxon>Acidobacteriota</taxon>
        <taxon>Terriglobia</taxon>
        <taxon>Bryobacterales</taxon>
        <taxon>Solibacteraceae</taxon>
        <taxon>Candidatus Solibacter</taxon>
    </lineage>
</organism>
<dbReference type="HOGENOM" id="CLU_073042_0_0_0"/>
<gene>
    <name evidence="3" type="ordered locus">Acid_0701</name>
</gene>
<name>Q02B64_SOLUE</name>
<dbReference type="InParanoid" id="Q02B64"/>
<dbReference type="AlphaFoldDB" id="Q02B64"/>
<dbReference type="STRING" id="234267.Acid_0701"/>
<evidence type="ECO:0000313" key="3">
    <source>
        <dbReference type="EMBL" id="ABJ81702.1"/>
    </source>
</evidence>
<dbReference type="Gene3D" id="2.60.120.560">
    <property type="entry name" value="Exo-inulinase, domain 1"/>
    <property type="match status" value="1"/>
</dbReference>
<evidence type="ECO:0000256" key="1">
    <source>
        <dbReference type="SAM" id="SignalP"/>
    </source>
</evidence>
<keyword evidence="1" id="KW-0732">Signal</keyword>
<dbReference type="GO" id="GO:0016787">
    <property type="term" value="F:hydrolase activity"/>
    <property type="evidence" value="ECO:0007669"/>
    <property type="project" value="InterPro"/>
</dbReference>
<feature type="chain" id="PRO_5004163852" description="3-keto-alpha-glucoside-1,2-lyase/3-keto-2-hydroxy-glucal hydratase domain-containing protein" evidence="1">
    <location>
        <begin position="18"/>
        <end position="212"/>
    </location>
</feature>
<dbReference type="EMBL" id="CP000473">
    <property type="protein sequence ID" value="ABJ81702.1"/>
    <property type="molecule type" value="Genomic_DNA"/>
</dbReference>
<reference evidence="3" key="1">
    <citation type="submission" date="2006-10" db="EMBL/GenBank/DDBJ databases">
        <title>Complete sequence of Solibacter usitatus Ellin6076.</title>
        <authorList>
            <consortium name="US DOE Joint Genome Institute"/>
            <person name="Copeland A."/>
            <person name="Lucas S."/>
            <person name="Lapidus A."/>
            <person name="Barry K."/>
            <person name="Detter J.C."/>
            <person name="Glavina del Rio T."/>
            <person name="Hammon N."/>
            <person name="Israni S."/>
            <person name="Dalin E."/>
            <person name="Tice H."/>
            <person name="Pitluck S."/>
            <person name="Thompson L.S."/>
            <person name="Brettin T."/>
            <person name="Bruce D."/>
            <person name="Han C."/>
            <person name="Tapia R."/>
            <person name="Gilna P."/>
            <person name="Schmutz J."/>
            <person name="Larimer F."/>
            <person name="Land M."/>
            <person name="Hauser L."/>
            <person name="Kyrpides N."/>
            <person name="Mikhailova N."/>
            <person name="Janssen P.H."/>
            <person name="Kuske C.R."/>
            <person name="Richardson P."/>
        </authorList>
    </citation>
    <scope>NUCLEOTIDE SEQUENCE</scope>
    <source>
        <strain evidence="3">Ellin6076</strain>
    </source>
</reference>